<dbReference type="EMBL" id="JARQWQ010000040">
    <property type="protein sequence ID" value="KAK2559512.1"/>
    <property type="molecule type" value="Genomic_DNA"/>
</dbReference>
<evidence type="ECO:0000313" key="1">
    <source>
        <dbReference type="EMBL" id="KAK2559512.1"/>
    </source>
</evidence>
<dbReference type="InterPro" id="IPR035979">
    <property type="entry name" value="RBD_domain_sf"/>
</dbReference>
<proteinExistence type="predicted"/>
<dbReference type="GO" id="GO:0003676">
    <property type="term" value="F:nucleic acid binding"/>
    <property type="evidence" value="ECO:0007669"/>
    <property type="project" value="InterPro"/>
</dbReference>
<reference evidence="1" key="2">
    <citation type="journal article" date="2023" name="Science">
        <title>Genomic signatures of disease resistance in endangered staghorn corals.</title>
        <authorList>
            <person name="Vollmer S.V."/>
            <person name="Selwyn J.D."/>
            <person name="Despard B.A."/>
            <person name="Roesel C.L."/>
        </authorList>
    </citation>
    <scope>NUCLEOTIDE SEQUENCE</scope>
    <source>
        <strain evidence="1">K2</strain>
    </source>
</reference>
<gene>
    <name evidence="1" type="ORF">P5673_018158</name>
</gene>
<sequence length="191" mass="21204">MKLVAKVAAIRLTATILLRNADNNGASHVVAADRRSFPRSLTSKISSGTPSRFCNDRTPPPSLPITVGVMKAYRPQIPWFPVTPADCVGKFVYVRDLPYEVSNKSIVSVFSTYEIIPSLFVLPFSLFHGPVMRAVSIPTASWNRNSSHYMDRCRHIKAPRPLQFGTEEESASSHQVYATPFGMGQHRLDVS</sequence>
<protein>
    <submittedName>
        <fullName evidence="1">Uncharacterized protein</fullName>
    </submittedName>
</protein>
<reference evidence="1" key="1">
    <citation type="journal article" date="2023" name="G3 (Bethesda)">
        <title>Whole genome assembly and annotation of the endangered Caribbean coral Acropora cervicornis.</title>
        <authorList>
            <person name="Selwyn J.D."/>
            <person name="Vollmer S.V."/>
        </authorList>
    </citation>
    <scope>NUCLEOTIDE SEQUENCE</scope>
    <source>
        <strain evidence="1">K2</strain>
    </source>
</reference>
<name>A0AAD9QDR1_ACRCE</name>
<comment type="caution">
    <text evidence="1">The sequence shown here is derived from an EMBL/GenBank/DDBJ whole genome shotgun (WGS) entry which is preliminary data.</text>
</comment>
<accession>A0AAD9QDR1</accession>
<dbReference type="AlphaFoldDB" id="A0AAD9QDR1"/>
<keyword evidence="2" id="KW-1185">Reference proteome</keyword>
<evidence type="ECO:0000313" key="2">
    <source>
        <dbReference type="Proteomes" id="UP001249851"/>
    </source>
</evidence>
<dbReference type="Proteomes" id="UP001249851">
    <property type="component" value="Unassembled WGS sequence"/>
</dbReference>
<organism evidence="1 2">
    <name type="scientific">Acropora cervicornis</name>
    <name type="common">Staghorn coral</name>
    <dbReference type="NCBI Taxonomy" id="6130"/>
    <lineage>
        <taxon>Eukaryota</taxon>
        <taxon>Metazoa</taxon>
        <taxon>Cnidaria</taxon>
        <taxon>Anthozoa</taxon>
        <taxon>Hexacorallia</taxon>
        <taxon>Scleractinia</taxon>
        <taxon>Astrocoeniina</taxon>
        <taxon>Acroporidae</taxon>
        <taxon>Acropora</taxon>
    </lineage>
</organism>
<dbReference type="SUPFAM" id="SSF54928">
    <property type="entry name" value="RNA-binding domain, RBD"/>
    <property type="match status" value="1"/>
</dbReference>